<feature type="domain" description="DUF4352" evidence="2">
    <location>
        <begin position="21"/>
        <end position="107"/>
    </location>
</feature>
<reference evidence="3 4" key="1">
    <citation type="submission" date="2023-03" db="EMBL/GenBank/DDBJ databases">
        <title>Bacillus Genome Sequencing.</title>
        <authorList>
            <person name="Dunlap C."/>
        </authorList>
    </citation>
    <scope>NUCLEOTIDE SEQUENCE [LARGE SCALE GENOMIC DNA]</scope>
    <source>
        <strain evidence="3 4">B-4107</strain>
    </source>
</reference>
<evidence type="ECO:0000259" key="2">
    <source>
        <dbReference type="Pfam" id="PF11611"/>
    </source>
</evidence>
<protein>
    <submittedName>
        <fullName evidence="3">DUF4352 domain-containing protein</fullName>
    </submittedName>
</protein>
<dbReference type="EMBL" id="JAROAS010000016">
    <property type="protein sequence ID" value="MED4128262.1"/>
    <property type="molecule type" value="Genomic_DNA"/>
</dbReference>
<dbReference type="InterPro" id="IPR029050">
    <property type="entry name" value="Immunoprotect_excell_Ig-like"/>
</dbReference>
<name>A0ABU6NJ81_9BACI</name>
<keyword evidence="1" id="KW-0732">Signal</keyword>
<dbReference type="Pfam" id="PF11611">
    <property type="entry name" value="DUF4352"/>
    <property type="match status" value="1"/>
</dbReference>
<organism evidence="3 4">
    <name type="scientific">Shouchella miscanthi</name>
    <dbReference type="NCBI Taxonomy" id="2598861"/>
    <lineage>
        <taxon>Bacteria</taxon>
        <taxon>Bacillati</taxon>
        <taxon>Bacillota</taxon>
        <taxon>Bacilli</taxon>
        <taxon>Bacillales</taxon>
        <taxon>Bacillaceae</taxon>
        <taxon>Shouchella</taxon>
    </lineage>
</organism>
<dbReference type="Proteomes" id="UP001341820">
    <property type="component" value="Unassembled WGS sequence"/>
</dbReference>
<accession>A0ABU6NJ81</accession>
<evidence type="ECO:0000313" key="4">
    <source>
        <dbReference type="Proteomes" id="UP001341820"/>
    </source>
</evidence>
<evidence type="ECO:0000313" key="3">
    <source>
        <dbReference type="EMBL" id="MED4128262.1"/>
    </source>
</evidence>
<keyword evidence="4" id="KW-1185">Reference proteome</keyword>
<dbReference type="Gene3D" id="2.60.40.1240">
    <property type="match status" value="1"/>
</dbReference>
<dbReference type="RefSeq" id="WP_328237050.1">
    <property type="nucleotide sequence ID" value="NZ_JAROAS010000016.1"/>
</dbReference>
<gene>
    <name evidence="3" type="ORF">P5F74_08995</name>
</gene>
<sequence>MKVIYTGNLSIEGAEFTEPAEYSEPEGRILTIDVSVVNNSDESQMVDSTDFNIYDANGSLQDSYFGYSEMAISGSINQGRNNSGKLFYDVVEQDEPYELTYNPFFVWDNVEITFEIDPQ</sequence>
<proteinExistence type="predicted"/>
<comment type="caution">
    <text evidence="3">The sequence shown here is derived from an EMBL/GenBank/DDBJ whole genome shotgun (WGS) entry which is preliminary data.</text>
</comment>
<dbReference type="InterPro" id="IPR029051">
    <property type="entry name" value="DUF4352"/>
</dbReference>
<evidence type="ECO:0000256" key="1">
    <source>
        <dbReference type="ARBA" id="ARBA00022729"/>
    </source>
</evidence>